<accession>A0A1I5FCC2</accession>
<keyword evidence="3" id="KW-1185">Reference proteome</keyword>
<keyword evidence="1" id="KW-0472">Membrane</keyword>
<proteinExistence type="predicted"/>
<dbReference type="AlphaFoldDB" id="A0A1I5FCC2"/>
<evidence type="ECO:0000313" key="2">
    <source>
        <dbReference type="EMBL" id="SFO21404.1"/>
    </source>
</evidence>
<name>A0A1I5FCC2_9PROT</name>
<organism evidence="2 3">
    <name type="scientific">Nitrosospira briensis</name>
    <dbReference type="NCBI Taxonomy" id="35799"/>
    <lineage>
        <taxon>Bacteria</taxon>
        <taxon>Pseudomonadati</taxon>
        <taxon>Pseudomonadota</taxon>
        <taxon>Betaproteobacteria</taxon>
        <taxon>Nitrosomonadales</taxon>
        <taxon>Nitrosomonadaceae</taxon>
        <taxon>Nitrosospira</taxon>
    </lineage>
</organism>
<protein>
    <submittedName>
        <fullName evidence="2">Uncharacterized protein</fullName>
    </submittedName>
</protein>
<dbReference type="Proteomes" id="UP000183107">
    <property type="component" value="Unassembled WGS sequence"/>
</dbReference>
<feature type="transmembrane region" description="Helical" evidence="1">
    <location>
        <begin position="7"/>
        <end position="29"/>
    </location>
</feature>
<sequence>MERIIAIIAIALSTLSGTLGLILSFFGILTISPDIWFSYTLTVVSIFMAYVFWWCEKHQKILKKISETSYDGLEIFYDSRSFLERVTDLTVGAKSIRTVNLSDTPDSFHHLESYFSAIHTYIKTSNKLISFRRIAGIQNDEKAVWLLSSSSSLINTSRLSVAFADMRHPHGIDLCFHIVDREDGKYTFIFPSVDLTGQMPAVLFRNDLVAQSMATYFDNLWNKLPHLHEGKKIRMEAFVILEDWFPGLKENTAYKAAKTSLASKI</sequence>
<dbReference type="EMBL" id="FOVJ01000012">
    <property type="protein sequence ID" value="SFO21404.1"/>
    <property type="molecule type" value="Genomic_DNA"/>
</dbReference>
<feature type="transmembrane region" description="Helical" evidence="1">
    <location>
        <begin position="35"/>
        <end position="55"/>
    </location>
</feature>
<keyword evidence="1" id="KW-0812">Transmembrane</keyword>
<evidence type="ECO:0000256" key="1">
    <source>
        <dbReference type="SAM" id="Phobius"/>
    </source>
</evidence>
<keyword evidence="1" id="KW-1133">Transmembrane helix</keyword>
<dbReference type="RefSeq" id="WP_074798737.1">
    <property type="nucleotide sequence ID" value="NZ_FOVJ01000012.1"/>
</dbReference>
<evidence type="ECO:0000313" key="3">
    <source>
        <dbReference type="Proteomes" id="UP000183107"/>
    </source>
</evidence>
<reference evidence="3" key="1">
    <citation type="submission" date="2016-10" db="EMBL/GenBank/DDBJ databases">
        <authorList>
            <person name="Varghese N."/>
        </authorList>
    </citation>
    <scope>NUCLEOTIDE SEQUENCE [LARGE SCALE GENOMIC DNA]</scope>
    <source>
        <strain evidence="3">Nsp8</strain>
    </source>
</reference>
<gene>
    <name evidence="2" type="ORF">SAMN05216386_2957</name>
</gene>